<organism evidence="1 2">
    <name type="scientific">Lithocarpus litseifolius</name>
    <dbReference type="NCBI Taxonomy" id="425828"/>
    <lineage>
        <taxon>Eukaryota</taxon>
        <taxon>Viridiplantae</taxon>
        <taxon>Streptophyta</taxon>
        <taxon>Embryophyta</taxon>
        <taxon>Tracheophyta</taxon>
        <taxon>Spermatophyta</taxon>
        <taxon>Magnoliopsida</taxon>
        <taxon>eudicotyledons</taxon>
        <taxon>Gunneridae</taxon>
        <taxon>Pentapetalae</taxon>
        <taxon>rosids</taxon>
        <taxon>fabids</taxon>
        <taxon>Fagales</taxon>
        <taxon>Fagaceae</taxon>
        <taxon>Lithocarpus</taxon>
    </lineage>
</organism>
<dbReference type="GO" id="GO:0005634">
    <property type="term" value="C:nucleus"/>
    <property type="evidence" value="ECO:0007669"/>
    <property type="project" value="TreeGrafter"/>
</dbReference>
<dbReference type="Gene3D" id="3.40.1280.30">
    <property type="match status" value="1"/>
</dbReference>
<accession>A0AAW2DNT4</accession>
<keyword evidence="2" id="KW-1185">Reference proteome</keyword>
<name>A0AAW2DNT4_9ROSI</name>
<dbReference type="GO" id="GO:0000049">
    <property type="term" value="F:tRNA binding"/>
    <property type="evidence" value="ECO:0007669"/>
    <property type="project" value="TreeGrafter"/>
</dbReference>
<dbReference type="GO" id="GO:0002939">
    <property type="term" value="P:tRNA N1-guanine methylation"/>
    <property type="evidence" value="ECO:0007669"/>
    <property type="project" value="TreeGrafter"/>
</dbReference>
<gene>
    <name evidence="1" type="ORF">SO802_007194</name>
</gene>
<evidence type="ECO:0000313" key="2">
    <source>
        <dbReference type="Proteomes" id="UP001459277"/>
    </source>
</evidence>
<dbReference type="PANTHER" id="PTHR13563">
    <property type="entry name" value="TRNA (GUANINE-9-) METHYLTRANSFERASE"/>
    <property type="match status" value="1"/>
</dbReference>
<evidence type="ECO:0000313" key="1">
    <source>
        <dbReference type="EMBL" id="KAL0012086.1"/>
    </source>
</evidence>
<dbReference type="InterPro" id="IPR007356">
    <property type="entry name" value="tRNA_m1G_MeTrfase_euk"/>
</dbReference>
<sequence>MLTDLEPLVNNNGSGEVIRDGSDKVRREKKDLNENGVGGCCGLILYGYAVNGRCTCPCHLWLIGCEGEMGSQLKRLPDAETVLEELDPKKIYIIGGLVDLEMYYHEESKRARNPNGEVPSRELDAKFLGIVGPNTCLFFLLEG</sequence>
<comment type="caution">
    <text evidence="1">The sequence shown here is derived from an EMBL/GenBank/DDBJ whole genome shotgun (WGS) entry which is preliminary data.</text>
</comment>
<dbReference type="Proteomes" id="UP001459277">
    <property type="component" value="Unassembled WGS sequence"/>
</dbReference>
<dbReference type="EMBL" id="JAZDWU010000002">
    <property type="protein sequence ID" value="KAL0012086.1"/>
    <property type="molecule type" value="Genomic_DNA"/>
</dbReference>
<proteinExistence type="predicted"/>
<reference evidence="1 2" key="1">
    <citation type="submission" date="2024-01" db="EMBL/GenBank/DDBJ databases">
        <title>A telomere-to-telomere, gap-free genome of sweet tea (Lithocarpus litseifolius).</title>
        <authorList>
            <person name="Zhou J."/>
        </authorList>
    </citation>
    <scope>NUCLEOTIDE SEQUENCE [LARGE SCALE GENOMIC DNA]</scope>
    <source>
        <strain evidence="1">Zhou-2022a</strain>
        <tissue evidence="1">Leaf</tissue>
    </source>
</reference>
<dbReference type="InterPro" id="IPR038459">
    <property type="entry name" value="MT_TRM10-typ_sf"/>
</dbReference>
<dbReference type="PANTHER" id="PTHR13563:SF13">
    <property type="entry name" value="TRNA METHYLTRANSFERASE 10 HOMOLOG A"/>
    <property type="match status" value="1"/>
</dbReference>
<protein>
    <submittedName>
        <fullName evidence="1">Uncharacterized protein</fullName>
    </submittedName>
</protein>
<dbReference type="AlphaFoldDB" id="A0AAW2DNT4"/>